<dbReference type="GO" id="GO:0031573">
    <property type="term" value="P:mitotic intra-S DNA damage checkpoint signaling"/>
    <property type="evidence" value="ECO:0007669"/>
    <property type="project" value="TreeGrafter"/>
</dbReference>
<evidence type="ECO:0000256" key="7">
    <source>
        <dbReference type="ARBA" id="ARBA00022723"/>
    </source>
</evidence>
<feature type="region of interest" description="Disordered" evidence="20">
    <location>
        <begin position="531"/>
        <end position="788"/>
    </location>
</feature>
<dbReference type="InParanoid" id="A0A2T2ZWA9"/>
<keyword evidence="6 17" id="KW-0540">Nuclease</keyword>
<feature type="compositionally biased region" description="Acidic residues" evidence="20">
    <location>
        <begin position="684"/>
        <end position="694"/>
    </location>
</feature>
<dbReference type="OrthoDB" id="30417at2759"/>
<dbReference type="EMBL" id="KZ678610">
    <property type="protein sequence ID" value="PSR78390.1"/>
    <property type="molecule type" value="Genomic_DNA"/>
</dbReference>
<evidence type="ECO:0000256" key="11">
    <source>
        <dbReference type="ARBA" id="ARBA00022839"/>
    </source>
</evidence>
<comment type="subunit">
    <text evidence="16">Component of the MRN complex composed of two heterodimers RAD50 and MRE11 associated with a single NBS1.</text>
</comment>
<dbReference type="GO" id="GO:0030145">
    <property type="term" value="F:manganese ion binding"/>
    <property type="evidence" value="ECO:0007669"/>
    <property type="project" value="UniProtKB-UniRule"/>
</dbReference>
<feature type="domain" description="Mre11 DNA-binding" evidence="21">
    <location>
        <begin position="296"/>
        <end position="473"/>
    </location>
</feature>
<evidence type="ECO:0000256" key="5">
    <source>
        <dbReference type="ARBA" id="ARBA00022454"/>
    </source>
</evidence>
<accession>A0A2T2ZWA9</accession>
<keyword evidence="13 17" id="KW-0464">Manganese</keyword>
<evidence type="ECO:0000256" key="8">
    <source>
        <dbReference type="ARBA" id="ARBA00022759"/>
    </source>
</evidence>
<organism evidence="22 23">
    <name type="scientific">Coniella lustricola</name>
    <dbReference type="NCBI Taxonomy" id="2025994"/>
    <lineage>
        <taxon>Eukaryota</taxon>
        <taxon>Fungi</taxon>
        <taxon>Dikarya</taxon>
        <taxon>Ascomycota</taxon>
        <taxon>Pezizomycotina</taxon>
        <taxon>Sordariomycetes</taxon>
        <taxon>Sordariomycetidae</taxon>
        <taxon>Diaporthales</taxon>
        <taxon>Schizoparmaceae</taxon>
        <taxon>Coniella</taxon>
    </lineage>
</organism>
<keyword evidence="11 17" id="KW-0269">Exonuclease</keyword>
<evidence type="ECO:0000256" key="1">
    <source>
        <dbReference type="ARBA" id="ARBA00001936"/>
    </source>
</evidence>
<dbReference type="FunFam" id="3.60.21.10:FF:000011">
    <property type="entry name" value="Double-strand break repair protein"/>
    <property type="match status" value="1"/>
</dbReference>
<keyword evidence="9 17" id="KW-0227">DNA damage</keyword>
<dbReference type="GO" id="GO:0035861">
    <property type="term" value="C:site of double-strand break"/>
    <property type="evidence" value="ECO:0007669"/>
    <property type="project" value="TreeGrafter"/>
</dbReference>
<dbReference type="AlphaFoldDB" id="A0A2T2ZWA9"/>
<evidence type="ECO:0000256" key="4">
    <source>
        <dbReference type="ARBA" id="ARBA00009028"/>
    </source>
</evidence>
<feature type="compositionally biased region" description="Acidic residues" evidence="20">
    <location>
        <begin position="763"/>
        <end position="777"/>
    </location>
</feature>
<evidence type="ECO:0000256" key="9">
    <source>
        <dbReference type="ARBA" id="ARBA00022763"/>
    </source>
</evidence>
<evidence type="ECO:0000256" key="19">
    <source>
        <dbReference type="RuleBase" id="RU003447"/>
    </source>
</evidence>
<keyword evidence="15 17" id="KW-0469">Meiosis</keyword>
<keyword evidence="12 17" id="KW-0234">DNA repair</keyword>
<comment type="cofactor">
    <cofactor evidence="1 17">
        <name>Mn(2+)</name>
        <dbReference type="ChEBI" id="CHEBI:29035"/>
    </cofactor>
</comment>
<evidence type="ECO:0000256" key="12">
    <source>
        <dbReference type="ARBA" id="ARBA00023204"/>
    </source>
</evidence>
<dbReference type="STRING" id="2025994.A0A2T2ZWA9"/>
<evidence type="ECO:0000313" key="23">
    <source>
        <dbReference type="Proteomes" id="UP000241462"/>
    </source>
</evidence>
<evidence type="ECO:0000256" key="17">
    <source>
        <dbReference type="PIRNR" id="PIRNR000882"/>
    </source>
</evidence>
<proteinExistence type="inferred from homology"/>
<dbReference type="CDD" id="cd00840">
    <property type="entry name" value="MPP_Mre11_N"/>
    <property type="match status" value="1"/>
</dbReference>
<dbReference type="Gene3D" id="3.30.110.110">
    <property type="entry name" value="Mre11, capping domain"/>
    <property type="match status" value="1"/>
</dbReference>
<dbReference type="GO" id="GO:0007095">
    <property type="term" value="P:mitotic G2 DNA damage checkpoint signaling"/>
    <property type="evidence" value="ECO:0007669"/>
    <property type="project" value="TreeGrafter"/>
</dbReference>
<keyword evidence="5" id="KW-0158">Chromosome</keyword>
<dbReference type="PANTHER" id="PTHR10139">
    <property type="entry name" value="DOUBLE-STRAND BREAK REPAIR PROTEIN MRE11"/>
    <property type="match status" value="1"/>
</dbReference>
<dbReference type="FunCoup" id="A0A2T2ZWA9">
    <property type="interactions" value="990"/>
</dbReference>
<dbReference type="InterPro" id="IPR007281">
    <property type="entry name" value="Mre11_DNA-bd"/>
</dbReference>
<comment type="subcellular location">
    <subcellularLocation>
        <location evidence="3">Chromosome</location>
    </subcellularLocation>
    <subcellularLocation>
        <location evidence="2 17">Nucleus</location>
    </subcellularLocation>
</comment>
<dbReference type="InterPro" id="IPR003701">
    <property type="entry name" value="Mre11"/>
</dbReference>
<evidence type="ECO:0000256" key="3">
    <source>
        <dbReference type="ARBA" id="ARBA00004286"/>
    </source>
</evidence>
<keyword evidence="7" id="KW-0479">Metal-binding</keyword>
<feature type="compositionally biased region" description="Low complexity" evidence="20">
    <location>
        <begin position="705"/>
        <end position="732"/>
    </location>
</feature>
<name>A0A2T2ZWA9_9PEZI</name>
<dbReference type="NCBIfam" id="TIGR00583">
    <property type="entry name" value="mre11"/>
    <property type="match status" value="1"/>
</dbReference>
<protein>
    <recommendedName>
        <fullName evidence="17">Double-strand break repair protein</fullName>
    </recommendedName>
</protein>
<feature type="active site" description="Proton donor" evidence="18">
    <location>
        <position position="131"/>
    </location>
</feature>
<comment type="similarity">
    <text evidence="4 17 19">Belongs to the MRE11/RAD32 family.</text>
</comment>
<evidence type="ECO:0000256" key="16">
    <source>
        <dbReference type="ARBA" id="ARBA00064981"/>
    </source>
</evidence>
<dbReference type="InterPro" id="IPR004843">
    <property type="entry name" value="Calcineurin-like_PHP"/>
</dbReference>
<sequence>MPSAAASGRRDEANTISILVATDNHVGYEERDPIRKDDSWKTFDEILQIAVKHEVDMVLLGGDLFHENRPSRKSMYQVMRSLRKHCLGDRPCQLEFLSDANEVFEGAFTHVNYEDPDINVSLPVFSIHGNHDDPSGDGHYCSLDLLQVAGLVNYFGRVPEADNIHVKPVMLQKGDTKLALYGISNVRDERLFRTFRDKKVTFYRPPEEAGNFFNLLTVHQNHVAHSATSFLPEHVLPEWMDLLVWGHEHDCKIEPTQNPETKFFVMQPGSSIATSLIPGEAETKHVAIVKVTGDSFQSEKVPLKTVRPFAHKELSLRKDPAFQKLQFKKDNRAPVTEKLIEVVHSLIDEANASWLAMQDDPDSIPEEDIPLPLIRLKVEYGAEEGGAFDIENPQRFSNRFVGKLANINDVISFYRKKKTSRLEKEKAKLPDSVQDALENENILQIDTIVREFLQESSLKVLPQNHFEDAVLEYVDKGSREALDDFVSETLQKSLDYLLRIDDTKLNKDYDAIVDQCREALQKRWAESTGGKWVQKRKLKPRPEDYDSDLQGPWDDPDNADRWEAVKPASSTHASGKSRRSIGGKHEDVEMTQDNDDGLFVGNGSDEDPFGESLPGRRAPKQGGAAAKSGRGGAAETAPASKKAAAAPATRAKPKKKTGGFIVDSDEEEEEAEEEAPDESMSVDAFEDGDEEEDPPAPPPKRAMRATKAPPATRATASRGAKAKAPATSTAATRNKARQTTLNFSQSQRPGSRVNQNQNTLMISDDEIDDDDDDDDAFEPVAPPKSRRG</sequence>
<dbReference type="GO" id="GO:0000724">
    <property type="term" value="P:double-strand break repair via homologous recombination"/>
    <property type="evidence" value="ECO:0007669"/>
    <property type="project" value="TreeGrafter"/>
</dbReference>
<dbReference type="GO" id="GO:0000014">
    <property type="term" value="F:single-stranded DNA endodeoxyribonuclease activity"/>
    <property type="evidence" value="ECO:0007669"/>
    <property type="project" value="TreeGrafter"/>
</dbReference>
<gene>
    <name evidence="22" type="ORF">BD289DRAFT_444045</name>
</gene>
<evidence type="ECO:0000259" key="21">
    <source>
        <dbReference type="SMART" id="SM01347"/>
    </source>
</evidence>
<dbReference type="Pfam" id="PF04152">
    <property type="entry name" value="Mre11_DNA_bind"/>
    <property type="match status" value="1"/>
</dbReference>
<evidence type="ECO:0000313" key="22">
    <source>
        <dbReference type="EMBL" id="PSR78390.1"/>
    </source>
</evidence>
<dbReference type="GO" id="GO:0008296">
    <property type="term" value="F:3'-5'-DNA exonuclease activity"/>
    <property type="evidence" value="ECO:0007669"/>
    <property type="project" value="InterPro"/>
</dbReference>
<dbReference type="InterPro" id="IPR038487">
    <property type="entry name" value="Mre11_capping_dom"/>
</dbReference>
<evidence type="ECO:0000256" key="14">
    <source>
        <dbReference type="ARBA" id="ARBA00023242"/>
    </source>
</evidence>
<reference evidence="22 23" key="1">
    <citation type="journal article" date="2018" name="Mycol. Prog.">
        <title>Coniella lustricola, a new species from submerged detritus.</title>
        <authorList>
            <person name="Raudabaugh D.B."/>
            <person name="Iturriaga T."/>
            <person name="Carver A."/>
            <person name="Mondo S."/>
            <person name="Pangilinan J."/>
            <person name="Lipzen A."/>
            <person name="He G."/>
            <person name="Amirebrahimi M."/>
            <person name="Grigoriev I.V."/>
            <person name="Miller A.N."/>
        </authorList>
    </citation>
    <scope>NUCLEOTIDE SEQUENCE [LARGE SCALE GENOMIC DNA]</scope>
    <source>
        <strain evidence="22 23">B22-T-1</strain>
    </source>
</reference>
<evidence type="ECO:0000256" key="6">
    <source>
        <dbReference type="ARBA" id="ARBA00022722"/>
    </source>
</evidence>
<dbReference type="Gene3D" id="3.60.21.10">
    <property type="match status" value="1"/>
</dbReference>
<feature type="compositionally biased region" description="Acidic residues" evidence="20">
    <location>
        <begin position="663"/>
        <end position="677"/>
    </location>
</feature>
<dbReference type="GO" id="GO:0042138">
    <property type="term" value="P:meiotic DNA double-strand break formation"/>
    <property type="evidence" value="ECO:0007669"/>
    <property type="project" value="TreeGrafter"/>
</dbReference>
<evidence type="ECO:0000256" key="15">
    <source>
        <dbReference type="ARBA" id="ARBA00023254"/>
    </source>
</evidence>
<dbReference type="PANTHER" id="PTHR10139:SF1">
    <property type="entry name" value="DOUBLE-STRAND BREAK REPAIR PROTEIN MRE11"/>
    <property type="match status" value="1"/>
</dbReference>
<keyword evidence="10 17" id="KW-0378">Hydrolase</keyword>
<dbReference type="Pfam" id="PF00149">
    <property type="entry name" value="Metallophos"/>
    <property type="match status" value="1"/>
</dbReference>
<keyword evidence="23" id="KW-1185">Reference proteome</keyword>
<dbReference type="PIRSF" id="PIRSF000882">
    <property type="entry name" value="DSB_repair_MRE11"/>
    <property type="match status" value="1"/>
</dbReference>
<evidence type="ECO:0000256" key="10">
    <source>
        <dbReference type="ARBA" id="ARBA00022801"/>
    </source>
</evidence>
<dbReference type="SMART" id="SM01347">
    <property type="entry name" value="Mre11_DNA_bind"/>
    <property type="match status" value="1"/>
</dbReference>
<dbReference type="InterPro" id="IPR029052">
    <property type="entry name" value="Metallo-depent_PP-like"/>
</dbReference>
<comment type="function">
    <text evidence="17">Core component of the MRN complex, which plays a central role in double-strand break (DSB) repair, DNA recombination, maintenance of telomere integrity and meiosis. The MRN complex is involved in the repair of DNA double-strand breaks (DSBs) via homologous recombination (HR), an error-free mechanism which primarily occurs during S and G2 phases. The complex (1) mediates the end resection of damaged DNA, which generates proper single-stranded DNA, a key initial steps in HR, and is (2) required for the recruitment of other repair factors and efficient activation of ATM and ATR upon DNA damage. Within the MRN complex, MRE11 possesses both single-strand endonuclease activity and double-strand-specific 3'-5' exonuclease activity. MRE11 first endonucleolytically cleaves the 5' strand at DNA DSB ends to prevent non-homologous end joining (NHEJ) and licence HR. It then generates a single-stranded DNA gap via 3' to 5' exonucleolytic degradation, which is required for single-strand invasion and recombination.</text>
</comment>
<dbReference type="GO" id="GO:0000723">
    <property type="term" value="P:telomere maintenance"/>
    <property type="evidence" value="ECO:0007669"/>
    <property type="project" value="TreeGrafter"/>
</dbReference>
<evidence type="ECO:0000256" key="20">
    <source>
        <dbReference type="SAM" id="MobiDB-lite"/>
    </source>
</evidence>
<evidence type="ECO:0000256" key="2">
    <source>
        <dbReference type="ARBA" id="ARBA00004123"/>
    </source>
</evidence>
<dbReference type="SUPFAM" id="SSF56300">
    <property type="entry name" value="Metallo-dependent phosphatases"/>
    <property type="match status" value="1"/>
</dbReference>
<evidence type="ECO:0000256" key="18">
    <source>
        <dbReference type="PIRSR" id="PIRSR000882-1"/>
    </source>
</evidence>
<dbReference type="GO" id="GO:0030870">
    <property type="term" value="C:Mre11 complex"/>
    <property type="evidence" value="ECO:0007669"/>
    <property type="project" value="UniProtKB-UniRule"/>
</dbReference>
<dbReference type="Proteomes" id="UP000241462">
    <property type="component" value="Unassembled WGS sequence"/>
</dbReference>
<keyword evidence="8 17" id="KW-0255">Endonuclease</keyword>
<dbReference type="GO" id="GO:0006303">
    <property type="term" value="P:double-strand break repair via nonhomologous end joining"/>
    <property type="evidence" value="ECO:0007669"/>
    <property type="project" value="TreeGrafter"/>
</dbReference>
<dbReference type="GO" id="GO:0097552">
    <property type="term" value="P:mitochondrial double-strand break repair via homologous recombination"/>
    <property type="evidence" value="ECO:0007669"/>
    <property type="project" value="TreeGrafter"/>
</dbReference>
<feature type="compositionally biased region" description="Polar residues" evidence="20">
    <location>
        <begin position="737"/>
        <end position="761"/>
    </location>
</feature>
<feature type="compositionally biased region" description="Low complexity" evidence="20">
    <location>
        <begin position="622"/>
        <end position="650"/>
    </location>
</feature>
<keyword evidence="14 17" id="KW-0539">Nucleus</keyword>
<evidence type="ECO:0000256" key="13">
    <source>
        <dbReference type="ARBA" id="ARBA00023211"/>
    </source>
</evidence>
<dbReference type="InterPro" id="IPR041796">
    <property type="entry name" value="Mre11_N"/>
</dbReference>